<keyword evidence="9 13" id="KW-0472">Membrane</keyword>
<keyword evidence="7" id="KW-0067">ATP-binding</keyword>
<dbReference type="InterPro" id="IPR003838">
    <property type="entry name" value="ABC3_permease_C"/>
</dbReference>
<reference evidence="15 16" key="1">
    <citation type="journal article" date="2015" name="Microbiome">
        <title>Genomic resolution of linkages in carbon, nitrogen, and sulfur cycling among widespread estuary sediment bacteria.</title>
        <authorList>
            <person name="Baker B.J."/>
            <person name="Lazar C.S."/>
            <person name="Teske A.P."/>
            <person name="Dick G.J."/>
        </authorList>
    </citation>
    <scope>NUCLEOTIDE SEQUENCE [LARGE SCALE GENOMIC DNA]</scope>
    <source>
        <strain evidence="15">DG_54_3</strain>
    </source>
</reference>
<keyword evidence="4" id="KW-0997">Cell inner membrane</keyword>
<comment type="similarity">
    <text evidence="11">Belongs to the ABC-4 integral membrane protein family.</text>
</comment>
<keyword evidence="5 13" id="KW-0812">Transmembrane</keyword>
<dbReference type="PANTHER" id="PTHR30572:SF4">
    <property type="entry name" value="ABC TRANSPORTER PERMEASE YTRF"/>
    <property type="match status" value="1"/>
</dbReference>
<keyword evidence="10" id="KW-0046">Antibiotic resistance</keyword>
<name>A0A0S7XUK8_UNCSA</name>
<dbReference type="PANTHER" id="PTHR30572">
    <property type="entry name" value="MEMBRANE COMPONENT OF TRANSPORTER-RELATED"/>
    <property type="match status" value="1"/>
</dbReference>
<dbReference type="InterPro" id="IPR003593">
    <property type="entry name" value="AAA+_ATPase"/>
</dbReference>
<evidence type="ECO:0000256" key="7">
    <source>
        <dbReference type="ARBA" id="ARBA00022840"/>
    </source>
</evidence>
<comment type="caution">
    <text evidence="15">The sequence shown here is derived from an EMBL/GenBank/DDBJ whole genome shotgun (WGS) entry which is preliminary data.</text>
</comment>
<evidence type="ECO:0000256" key="5">
    <source>
        <dbReference type="ARBA" id="ARBA00022692"/>
    </source>
</evidence>
<evidence type="ECO:0000259" key="14">
    <source>
        <dbReference type="PROSITE" id="PS50893"/>
    </source>
</evidence>
<dbReference type="Gene3D" id="3.40.50.300">
    <property type="entry name" value="P-loop containing nucleotide triphosphate hydrolases"/>
    <property type="match status" value="1"/>
</dbReference>
<evidence type="ECO:0000256" key="3">
    <source>
        <dbReference type="ARBA" id="ARBA00022475"/>
    </source>
</evidence>
<dbReference type="FunFam" id="3.40.50.300:FF:000032">
    <property type="entry name" value="Export ABC transporter ATP-binding protein"/>
    <property type="match status" value="1"/>
</dbReference>
<dbReference type="SMART" id="SM00382">
    <property type="entry name" value="AAA"/>
    <property type="match status" value="1"/>
</dbReference>
<feature type="transmembrane region" description="Helical" evidence="13">
    <location>
        <begin position="272"/>
        <end position="292"/>
    </location>
</feature>
<evidence type="ECO:0000256" key="8">
    <source>
        <dbReference type="ARBA" id="ARBA00022989"/>
    </source>
</evidence>
<dbReference type="PROSITE" id="PS50893">
    <property type="entry name" value="ABC_TRANSPORTER_2"/>
    <property type="match status" value="1"/>
</dbReference>
<dbReference type="EMBL" id="LIZX01000091">
    <property type="protein sequence ID" value="KPJ66103.1"/>
    <property type="molecule type" value="Genomic_DNA"/>
</dbReference>
<dbReference type="Proteomes" id="UP000051861">
    <property type="component" value="Unassembled WGS sequence"/>
</dbReference>
<evidence type="ECO:0000256" key="9">
    <source>
        <dbReference type="ARBA" id="ARBA00023136"/>
    </source>
</evidence>
<comment type="similarity">
    <text evidence="12">Belongs to the ABC transporter superfamily. Macrolide exporter (TC 3.A.1.122) family.</text>
</comment>
<proteinExistence type="inferred from homology"/>
<dbReference type="AlphaFoldDB" id="A0A0S7XUK8"/>
<dbReference type="InterPro" id="IPR027417">
    <property type="entry name" value="P-loop_NTPase"/>
</dbReference>
<dbReference type="InterPro" id="IPR017911">
    <property type="entry name" value="MacB-like_ATP-bd"/>
</dbReference>
<dbReference type="CDD" id="cd03255">
    <property type="entry name" value="ABC_MJ0796_LolCDE_FtsE"/>
    <property type="match status" value="1"/>
</dbReference>
<dbReference type="InterPro" id="IPR025857">
    <property type="entry name" value="MacB_PCD"/>
</dbReference>
<feature type="transmembrane region" description="Helical" evidence="13">
    <location>
        <begin position="526"/>
        <end position="553"/>
    </location>
</feature>
<dbReference type="PROSITE" id="PS00211">
    <property type="entry name" value="ABC_TRANSPORTER_1"/>
    <property type="match status" value="1"/>
</dbReference>
<dbReference type="GO" id="GO:0005886">
    <property type="term" value="C:plasma membrane"/>
    <property type="evidence" value="ECO:0007669"/>
    <property type="project" value="UniProtKB-SubCell"/>
</dbReference>
<gene>
    <name evidence="15" type="ORF">AMJ44_08995</name>
</gene>
<dbReference type="GO" id="GO:0022857">
    <property type="term" value="F:transmembrane transporter activity"/>
    <property type="evidence" value="ECO:0007669"/>
    <property type="project" value="TreeGrafter"/>
</dbReference>
<dbReference type="Pfam" id="PF12704">
    <property type="entry name" value="MacB_PCD"/>
    <property type="match status" value="1"/>
</dbReference>
<evidence type="ECO:0000313" key="16">
    <source>
        <dbReference type="Proteomes" id="UP000051861"/>
    </source>
</evidence>
<dbReference type="SUPFAM" id="SSF52540">
    <property type="entry name" value="P-loop containing nucleoside triphosphate hydrolases"/>
    <property type="match status" value="1"/>
</dbReference>
<dbReference type="GO" id="GO:0005524">
    <property type="term" value="F:ATP binding"/>
    <property type="evidence" value="ECO:0007669"/>
    <property type="project" value="UniProtKB-KW"/>
</dbReference>
<feature type="domain" description="ABC transporter" evidence="14">
    <location>
        <begin position="4"/>
        <end position="243"/>
    </location>
</feature>
<evidence type="ECO:0000256" key="11">
    <source>
        <dbReference type="ARBA" id="ARBA00038076"/>
    </source>
</evidence>
<accession>A0A0S7XUK8</accession>
<keyword evidence="8 13" id="KW-1133">Transmembrane helix</keyword>
<evidence type="ECO:0000256" key="6">
    <source>
        <dbReference type="ARBA" id="ARBA00022741"/>
    </source>
</evidence>
<evidence type="ECO:0000313" key="15">
    <source>
        <dbReference type="EMBL" id="KPJ66103.1"/>
    </source>
</evidence>
<feature type="transmembrane region" description="Helical" evidence="13">
    <location>
        <begin position="573"/>
        <end position="599"/>
    </location>
</feature>
<dbReference type="PATRIC" id="fig|1703775.3.peg.3505"/>
<dbReference type="InterPro" id="IPR003439">
    <property type="entry name" value="ABC_transporter-like_ATP-bd"/>
</dbReference>
<feature type="transmembrane region" description="Helical" evidence="13">
    <location>
        <begin position="611"/>
        <end position="635"/>
    </location>
</feature>
<evidence type="ECO:0000256" key="12">
    <source>
        <dbReference type="ARBA" id="ARBA00038388"/>
    </source>
</evidence>
<keyword evidence="6" id="KW-0547">Nucleotide-binding</keyword>
<dbReference type="GO" id="GO:0016887">
    <property type="term" value="F:ATP hydrolysis activity"/>
    <property type="evidence" value="ECO:0007669"/>
    <property type="project" value="InterPro"/>
</dbReference>
<protein>
    <recommendedName>
        <fullName evidence="14">ABC transporter domain-containing protein</fullName>
    </recommendedName>
</protein>
<evidence type="ECO:0000256" key="13">
    <source>
        <dbReference type="SAM" id="Phobius"/>
    </source>
</evidence>
<dbReference type="Pfam" id="PF02687">
    <property type="entry name" value="FtsX"/>
    <property type="match status" value="1"/>
</dbReference>
<comment type="subcellular location">
    <subcellularLocation>
        <location evidence="1">Cell inner membrane</location>
        <topology evidence="1">Multi-pass membrane protein</topology>
    </subcellularLocation>
</comment>
<evidence type="ECO:0000256" key="4">
    <source>
        <dbReference type="ARBA" id="ARBA00022519"/>
    </source>
</evidence>
<evidence type="ECO:0000256" key="1">
    <source>
        <dbReference type="ARBA" id="ARBA00004429"/>
    </source>
</evidence>
<dbReference type="InterPro" id="IPR050250">
    <property type="entry name" value="Macrolide_Exporter_MacB"/>
</dbReference>
<dbReference type="Pfam" id="PF00005">
    <property type="entry name" value="ABC_tran"/>
    <property type="match status" value="1"/>
</dbReference>
<dbReference type="GO" id="GO:0098796">
    <property type="term" value="C:membrane protein complex"/>
    <property type="evidence" value="ECO:0007669"/>
    <property type="project" value="UniProtKB-ARBA"/>
</dbReference>
<evidence type="ECO:0000256" key="10">
    <source>
        <dbReference type="ARBA" id="ARBA00023251"/>
    </source>
</evidence>
<sequence>MPLIELKDIKKTYYIGGKVPVRALQGVDLAIDPGEFVAIMGPSGSGKSTLLAILGLLDRADSGDYRLLDNNISNLKESDYARLRNRFFGFVFQTFNLLPKLNLVDNVMLPFIYSGERDGAKRQQAMEIINRIGLGDRVRHRPNELSGGQQQRVALGRALANKPLVILADEPTGNLDSSSSEEIMKFLKQLNEQGNTIIMVTHEHDIAAWATRILSLHDGKIINDERKAQPKKVSIPELKITEKKGPFCCLAGLKNYCYEAYLSILNNKLRSVLSILGVMIGVAAVITMLALGTGARKSMEETLSSLGTNLLMVRAPRRSRGISLGAEGPTRFNFADLEALKRIEGVEYAVPYVSGRAQAVFQNRNWNTSITGTSVDYSKLRDVELATGRFFTPAEANSRAKVAILGRTVAQELFGDENPIGQWIRLNRVSFNVIGLLPEQGAAGWRSLDDQVMMPIKTAMYRLTGEDYINYFEVRVRKEEEMEYVSGQIVNELMRMHRLPESERQSIDVMNMAEIQEAASALIGTLAYLLGSVAAVSLLVGGIGIMNIMLVMVMERTHEIGLRKALGAQRLDIMIQFLVEAVLICLFGGVVGIGFGAVFSWGLSTVANWNIYISSGSIILAFTFSVLVGIIFGMWPAWRAAKLLPIVALRYE</sequence>
<keyword evidence="3" id="KW-1003">Cell membrane</keyword>
<evidence type="ECO:0000256" key="2">
    <source>
        <dbReference type="ARBA" id="ARBA00022448"/>
    </source>
</evidence>
<organism evidence="15 16">
    <name type="scientific">candidate division WOR-1 bacterium DG_54_3</name>
    <dbReference type="NCBI Taxonomy" id="1703775"/>
    <lineage>
        <taxon>Bacteria</taxon>
        <taxon>Bacillati</taxon>
        <taxon>Saganbacteria</taxon>
    </lineage>
</organism>
<dbReference type="InterPro" id="IPR017871">
    <property type="entry name" value="ABC_transporter-like_CS"/>
</dbReference>
<dbReference type="GO" id="GO:0046677">
    <property type="term" value="P:response to antibiotic"/>
    <property type="evidence" value="ECO:0007669"/>
    <property type="project" value="UniProtKB-KW"/>
</dbReference>
<keyword evidence="2" id="KW-0813">Transport</keyword>